<reference evidence="10 11" key="1">
    <citation type="submission" date="2017-11" db="EMBL/GenBank/DDBJ databases">
        <title>Isolation and Characterization of Methanofollis Species from Methane Seep Offshore SW Taiwan.</title>
        <authorList>
            <person name="Teng N.-H."/>
            <person name="Lai M.-C."/>
            <person name="Chen S.-C."/>
        </authorList>
    </citation>
    <scope>NUCLEOTIDE SEQUENCE [LARGE SCALE GENOMIC DNA]</scope>
    <source>
        <strain evidence="10 11">FWC-SCC2</strain>
    </source>
</reference>
<feature type="transmembrane region" description="Helical" evidence="9">
    <location>
        <begin position="323"/>
        <end position="341"/>
    </location>
</feature>
<dbReference type="OrthoDB" id="111943at2157"/>
<evidence type="ECO:0000256" key="8">
    <source>
        <dbReference type="ARBA" id="ARBA00023136"/>
    </source>
</evidence>
<accession>A0A483CT80</accession>
<evidence type="ECO:0000313" key="10">
    <source>
        <dbReference type="EMBL" id="TAJ44543.1"/>
    </source>
</evidence>
<protein>
    <submittedName>
        <fullName evidence="10">Cation transporter</fullName>
    </submittedName>
</protein>
<feature type="transmembrane region" description="Helical" evidence="9">
    <location>
        <begin position="73"/>
        <end position="94"/>
    </location>
</feature>
<name>A0A483CT80_9EURY</name>
<gene>
    <name evidence="10" type="ORF">CUJ86_04305</name>
</gene>
<dbReference type="GO" id="GO:0030001">
    <property type="term" value="P:metal ion transport"/>
    <property type="evidence" value="ECO:0007669"/>
    <property type="project" value="UniProtKB-ARBA"/>
</dbReference>
<dbReference type="EMBL" id="PGCL01000002">
    <property type="protein sequence ID" value="TAJ44543.1"/>
    <property type="molecule type" value="Genomic_DNA"/>
</dbReference>
<keyword evidence="5 9" id="KW-0812">Transmembrane</keyword>
<evidence type="ECO:0000256" key="4">
    <source>
        <dbReference type="ARBA" id="ARBA00022475"/>
    </source>
</evidence>
<comment type="subcellular location">
    <subcellularLocation>
        <location evidence="1">Cell membrane</location>
        <topology evidence="1">Multi-pass membrane protein</topology>
    </subcellularLocation>
</comment>
<evidence type="ECO:0000256" key="6">
    <source>
        <dbReference type="ARBA" id="ARBA00022989"/>
    </source>
</evidence>
<keyword evidence="11" id="KW-1185">Reference proteome</keyword>
<feature type="transmembrane region" description="Helical" evidence="9">
    <location>
        <begin position="135"/>
        <end position="152"/>
    </location>
</feature>
<dbReference type="GO" id="GO:0008324">
    <property type="term" value="F:monoatomic cation transmembrane transporter activity"/>
    <property type="evidence" value="ECO:0007669"/>
    <property type="project" value="InterPro"/>
</dbReference>
<feature type="transmembrane region" description="Helical" evidence="9">
    <location>
        <begin position="271"/>
        <end position="295"/>
    </location>
</feature>
<evidence type="ECO:0000256" key="5">
    <source>
        <dbReference type="ARBA" id="ARBA00022692"/>
    </source>
</evidence>
<evidence type="ECO:0000256" key="2">
    <source>
        <dbReference type="ARBA" id="ARBA00009137"/>
    </source>
</evidence>
<evidence type="ECO:0000256" key="7">
    <source>
        <dbReference type="ARBA" id="ARBA00023065"/>
    </source>
</evidence>
<comment type="caution">
    <text evidence="10">The sequence shown here is derived from an EMBL/GenBank/DDBJ whole genome shotgun (WGS) entry which is preliminary data.</text>
</comment>
<feature type="transmembrane region" description="Helical" evidence="9">
    <location>
        <begin position="239"/>
        <end position="259"/>
    </location>
</feature>
<keyword evidence="6 9" id="KW-1133">Transmembrane helix</keyword>
<keyword evidence="4" id="KW-1003">Cell membrane</keyword>
<dbReference type="Proteomes" id="UP000292580">
    <property type="component" value="Unassembled WGS sequence"/>
</dbReference>
<evidence type="ECO:0000256" key="9">
    <source>
        <dbReference type="SAM" id="Phobius"/>
    </source>
</evidence>
<dbReference type="Pfam" id="PF02386">
    <property type="entry name" value="TrkH"/>
    <property type="match status" value="1"/>
</dbReference>
<sequence>MGRLEYFSIIAPDMGRIFRFMGFVTLLPLGVAAYFEEWDMLVPMGLVPLIFVLLGSALLTIPRPPREARLSVAFTAVALIWFTAAVIGSVPFIVGLHMPVTDSIFEAMSGWTDTGLTLLPDVDATPKTLLFWRSFMQWLGGLGIVAFTVALVSRSGLTQRGLYRSEGRSEAFMPSVVGTGIAMWRIYGIITLLSIGLILLSGVPVWDAVNLALTAIATGGFTVHSEGIPYYDSALLEFLLVPVMLAGAMPFKLYYLMYYKRKASFFGDRQAVALLSLALIGIFVLFGDLIFLSGIDAFSAFRQSVFMATAAITSTGFQNTSPFTWPTVTTLYLIMFMLIGGSSGSTAGGMKISRVLLGLEGLVWWFKRIFVSGKAIVPFRHEGRTVQRNIAEVEVSKNMLIIILYFLTVFVGTIAVLHFETPTMFESSNVIFEVVSAFCNNGISTGFVNPEMSIGAKWVFIFVMWFGRLEIMPVLVLFVGLIKGFD</sequence>
<feature type="transmembrane region" description="Helical" evidence="9">
    <location>
        <begin position="398"/>
        <end position="419"/>
    </location>
</feature>
<feature type="transmembrane region" description="Helical" evidence="9">
    <location>
        <begin position="17"/>
        <end position="35"/>
    </location>
</feature>
<feature type="transmembrane region" description="Helical" evidence="9">
    <location>
        <begin position="41"/>
        <end position="61"/>
    </location>
</feature>
<evidence type="ECO:0000313" key="11">
    <source>
        <dbReference type="Proteomes" id="UP000292580"/>
    </source>
</evidence>
<organism evidence="10 11">
    <name type="scientific">Methanofollis fontis</name>
    <dbReference type="NCBI Taxonomy" id="2052832"/>
    <lineage>
        <taxon>Archaea</taxon>
        <taxon>Methanobacteriati</taxon>
        <taxon>Methanobacteriota</taxon>
        <taxon>Stenosarchaea group</taxon>
        <taxon>Methanomicrobia</taxon>
        <taxon>Methanomicrobiales</taxon>
        <taxon>Methanomicrobiaceae</taxon>
        <taxon>Methanofollis</taxon>
    </lineage>
</organism>
<dbReference type="PANTHER" id="PTHR32024:SF2">
    <property type="entry name" value="TRK SYSTEM POTASSIUM UPTAKE PROTEIN TRKG-RELATED"/>
    <property type="match status" value="1"/>
</dbReference>
<keyword evidence="7" id="KW-0406">Ion transport</keyword>
<dbReference type="PANTHER" id="PTHR32024">
    <property type="entry name" value="TRK SYSTEM POTASSIUM UPTAKE PROTEIN TRKG-RELATED"/>
    <property type="match status" value="1"/>
</dbReference>
<evidence type="ECO:0000256" key="3">
    <source>
        <dbReference type="ARBA" id="ARBA00022448"/>
    </source>
</evidence>
<feature type="transmembrane region" description="Helical" evidence="9">
    <location>
        <begin position="458"/>
        <end position="482"/>
    </location>
</feature>
<proteinExistence type="inferred from homology"/>
<evidence type="ECO:0000256" key="1">
    <source>
        <dbReference type="ARBA" id="ARBA00004651"/>
    </source>
</evidence>
<comment type="similarity">
    <text evidence="2">Belongs to the TrkH potassium transport family.</text>
</comment>
<dbReference type="AlphaFoldDB" id="A0A483CT80"/>
<keyword evidence="3" id="KW-0813">Transport</keyword>
<keyword evidence="8 9" id="KW-0472">Membrane</keyword>
<dbReference type="GO" id="GO:0005886">
    <property type="term" value="C:plasma membrane"/>
    <property type="evidence" value="ECO:0007669"/>
    <property type="project" value="UniProtKB-SubCell"/>
</dbReference>
<feature type="transmembrane region" description="Helical" evidence="9">
    <location>
        <begin position="172"/>
        <end position="200"/>
    </location>
</feature>
<dbReference type="InterPro" id="IPR003445">
    <property type="entry name" value="Cat_transpt"/>
</dbReference>